<dbReference type="GO" id="GO:0042578">
    <property type="term" value="F:phosphoric ester hydrolase activity"/>
    <property type="evidence" value="ECO:0007669"/>
    <property type="project" value="UniProtKB-ARBA"/>
</dbReference>
<evidence type="ECO:0000256" key="1">
    <source>
        <dbReference type="ARBA" id="ARBA00022801"/>
    </source>
</evidence>
<evidence type="ECO:0000313" key="4">
    <source>
        <dbReference type="Proteomes" id="UP001633002"/>
    </source>
</evidence>
<name>A0ABD3GB10_9MARC</name>
<keyword evidence="1" id="KW-0378">Hydrolase</keyword>
<dbReference type="EMBL" id="JBJQOH010000008">
    <property type="protein sequence ID" value="KAL3676353.1"/>
    <property type="molecule type" value="Genomic_DNA"/>
</dbReference>
<dbReference type="Pfam" id="PF04185">
    <property type="entry name" value="Phosphoesterase"/>
    <property type="match status" value="1"/>
</dbReference>
<sequence>MLLLITYDEHGGFYDHVPTPVKNVRSPDGLVGPSPYYFAFDRLGVRVPTIAISLKLRSLWVCDAVVHGPFGPTPDSEFEHSSAAATVKKISGLGDFLTRRDSWAGTFEMSSVRGPNREMIVPVTELPTPPWSLRHVPVDENRPLTEFQQELVLLASQLNGDHVLRDYPSLGKKMTVKQGNDYVNDAVARFIREGEKQLRAGVNEITILQLKSVRQVSEESPLTSRRERFSRSSLRQSS</sequence>
<dbReference type="Proteomes" id="UP001633002">
    <property type="component" value="Unassembled WGS sequence"/>
</dbReference>
<comment type="caution">
    <text evidence="3">The sequence shown here is derived from an EMBL/GenBank/DDBJ whole genome shotgun (WGS) entry which is preliminary data.</text>
</comment>
<dbReference type="InterPro" id="IPR007312">
    <property type="entry name" value="Phosphoesterase"/>
</dbReference>
<feature type="region of interest" description="Disordered" evidence="2">
    <location>
        <begin position="219"/>
        <end position="238"/>
    </location>
</feature>
<keyword evidence="4" id="KW-1185">Reference proteome</keyword>
<dbReference type="PANTHER" id="PTHR31956:SF1">
    <property type="entry name" value="NON-SPECIFIC PHOSPHOLIPASE C1"/>
    <property type="match status" value="1"/>
</dbReference>
<evidence type="ECO:0000256" key="2">
    <source>
        <dbReference type="SAM" id="MobiDB-lite"/>
    </source>
</evidence>
<accession>A0ABD3GB10</accession>
<gene>
    <name evidence="3" type="ORF">R1sor_026301</name>
</gene>
<dbReference type="PANTHER" id="PTHR31956">
    <property type="entry name" value="NON-SPECIFIC PHOSPHOLIPASE C4-RELATED"/>
    <property type="match status" value="1"/>
</dbReference>
<protein>
    <submittedName>
        <fullName evidence="3">Uncharacterized protein</fullName>
    </submittedName>
</protein>
<proteinExistence type="predicted"/>
<organism evidence="3 4">
    <name type="scientific">Riccia sorocarpa</name>
    <dbReference type="NCBI Taxonomy" id="122646"/>
    <lineage>
        <taxon>Eukaryota</taxon>
        <taxon>Viridiplantae</taxon>
        <taxon>Streptophyta</taxon>
        <taxon>Embryophyta</taxon>
        <taxon>Marchantiophyta</taxon>
        <taxon>Marchantiopsida</taxon>
        <taxon>Marchantiidae</taxon>
        <taxon>Marchantiales</taxon>
        <taxon>Ricciaceae</taxon>
        <taxon>Riccia</taxon>
    </lineage>
</organism>
<evidence type="ECO:0000313" key="3">
    <source>
        <dbReference type="EMBL" id="KAL3676353.1"/>
    </source>
</evidence>
<dbReference type="Gene3D" id="3.40.720.10">
    <property type="entry name" value="Alkaline Phosphatase, subunit A"/>
    <property type="match status" value="1"/>
</dbReference>
<reference evidence="3 4" key="1">
    <citation type="submission" date="2024-09" db="EMBL/GenBank/DDBJ databases">
        <title>Chromosome-scale assembly of Riccia sorocarpa.</title>
        <authorList>
            <person name="Paukszto L."/>
        </authorList>
    </citation>
    <scope>NUCLEOTIDE SEQUENCE [LARGE SCALE GENOMIC DNA]</scope>
    <source>
        <strain evidence="3">LP-2024</strain>
        <tissue evidence="3">Aerial parts of the thallus</tissue>
    </source>
</reference>
<dbReference type="InterPro" id="IPR017850">
    <property type="entry name" value="Alkaline_phosphatase_core_sf"/>
</dbReference>
<dbReference type="AlphaFoldDB" id="A0ABD3GB10"/>